<evidence type="ECO:0000313" key="1">
    <source>
        <dbReference type="EMBL" id="KAF7634774.1"/>
    </source>
</evidence>
<keyword evidence="2" id="KW-1185">Reference proteome</keyword>
<comment type="caution">
    <text evidence="1">The sequence shown here is derived from an EMBL/GenBank/DDBJ whole genome shotgun (WGS) entry which is preliminary data.</text>
</comment>
<feature type="non-terminal residue" evidence="1">
    <location>
        <position position="1"/>
    </location>
</feature>
<evidence type="ECO:0000313" key="2">
    <source>
        <dbReference type="Proteomes" id="UP000605970"/>
    </source>
</evidence>
<reference evidence="1" key="1">
    <citation type="journal article" date="2020" name="Ecol. Evol.">
        <title>Genome structure and content of the rice root-knot nematode (Meloidogyne graminicola).</title>
        <authorList>
            <person name="Phan N.T."/>
            <person name="Danchin E.G.J."/>
            <person name="Klopp C."/>
            <person name="Perfus-Barbeoch L."/>
            <person name="Kozlowski D.K."/>
            <person name="Koutsovoulos G.D."/>
            <person name="Lopez-Roques C."/>
            <person name="Bouchez O."/>
            <person name="Zahm M."/>
            <person name="Besnard G."/>
            <person name="Bellafiore S."/>
        </authorList>
    </citation>
    <scope>NUCLEOTIDE SEQUENCE</scope>
    <source>
        <strain evidence="1">VN-18</strain>
    </source>
</reference>
<dbReference type="EMBL" id="JABEBT010000051">
    <property type="protein sequence ID" value="KAF7634774.1"/>
    <property type="molecule type" value="Genomic_DNA"/>
</dbReference>
<proteinExistence type="predicted"/>
<name>A0A8S9ZMY3_9BILA</name>
<accession>A0A8S9ZMY3</accession>
<organism evidence="1 2">
    <name type="scientific">Meloidogyne graminicola</name>
    <dbReference type="NCBI Taxonomy" id="189291"/>
    <lineage>
        <taxon>Eukaryota</taxon>
        <taxon>Metazoa</taxon>
        <taxon>Ecdysozoa</taxon>
        <taxon>Nematoda</taxon>
        <taxon>Chromadorea</taxon>
        <taxon>Rhabditida</taxon>
        <taxon>Tylenchina</taxon>
        <taxon>Tylenchomorpha</taxon>
        <taxon>Tylenchoidea</taxon>
        <taxon>Meloidogynidae</taxon>
        <taxon>Meloidogyninae</taxon>
        <taxon>Meloidogyne</taxon>
    </lineage>
</organism>
<dbReference type="Proteomes" id="UP000605970">
    <property type="component" value="Unassembled WGS sequence"/>
</dbReference>
<dbReference type="AlphaFoldDB" id="A0A8S9ZMY3"/>
<gene>
    <name evidence="1" type="ORF">Mgra_00005808</name>
</gene>
<sequence>GVRFFTGDPSTALWHWDKWFGFKDFLQLDLIFWWEQPWIMVNICNGNYWDYNIF</sequence>
<protein>
    <submittedName>
        <fullName evidence="1">Uncharacterized protein</fullName>
    </submittedName>
</protein>